<dbReference type="AlphaFoldDB" id="S3D6L3"/>
<gene>
    <name evidence="2" type="ORF">GLAREA_06408</name>
</gene>
<evidence type="ECO:0000256" key="1">
    <source>
        <dbReference type="SAM" id="MobiDB-lite"/>
    </source>
</evidence>
<dbReference type="Proteomes" id="UP000016922">
    <property type="component" value="Unassembled WGS sequence"/>
</dbReference>
<evidence type="ECO:0000313" key="3">
    <source>
        <dbReference type="Proteomes" id="UP000016922"/>
    </source>
</evidence>
<feature type="compositionally biased region" description="Basic residues" evidence="1">
    <location>
        <begin position="10"/>
        <end position="31"/>
    </location>
</feature>
<keyword evidence="3" id="KW-1185">Reference proteome</keyword>
<dbReference type="EMBL" id="KE145358">
    <property type="protein sequence ID" value="EPE33395.1"/>
    <property type="molecule type" value="Genomic_DNA"/>
</dbReference>
<reference evidence="2 3" key="1">
    <citation type="journal article" date="2013" name="BMC Genomics">
        <title>Genomics-driven discovery of the pneumocandin biosynthetic gene cluster in the fungus Glarea lozoyensis.</title>
        <authorList>
            <person name="Chen L."/>
            <person name="Yue Q."/>
            <person name="Zhang X."/>
            <person name="Xiang M."/>
            <person name="Wang C."/>
            <person name="Li S."/>
            <person name="Che Y."/>
            <person name="Ortiz-Lopez F.J."/>
            <person name="Bills G.F."/>
            <person name="Liu X."/>
            <person name="An Z."/>
        </authorList>
    </citation>
    <scope>NUCLEOTIDE SEQUENCE [LARGE SCALE GENOMIC DNA]</scope>
    <source>
        <strain evidence="3">ATCC 20868 / MF5171</strain>
    </source>
</reference>
<protein>
    <submittedName>
        <fullName evidence="2">Uncharacterized protein</fullName>
    </submittedName>
</protein>
<evidence type="ECO:0000313" key="2">
    <source>
        <dbReference type="EMBL" id="EPE33395.1"/>
    </source>
</evidence>
<organism evidence="2 3">
    <name type="scientific">Glarea lozoyensis (strain ATCC 20868 / MF5171)</name>
    <dbReference type="NCBI Taxonomy" id="1116229"/>
    <lineage>
        <taxon>Eukaryota</taxon>
        <taxon>Fungi</taxon>
        <taxon>Dikarya</taxon>
        <taxon>Ascomycota</taxon>
        <taxon>Pezizomycotina</taxon>
        <taxon>Leotiomycetes</taxon>
        <taxon>Helotiales</taxon>
        <taxon>Helotiaceae</taxon>
        <taxon>Glarea</taxon>
    </lineage>
</organism>
<dbReference type="KEGG" id="glz:GLAREA_06408"/>
<dbReference type="GeneID" id="19465461"/>
<proteinExistence type="predicted"/>
<sequence length="63" mass="6888">MQSQVDQVKTKLRPSRRALSRSRTLTPRHSKLTGAAAAVNEGVEVAAQPTPMTFRSEKTGRPV</sequence>
<name>S3D6L3_GLAL2</name>
<dbReference type="RefSeq" id="XP_008080012.1">
    <property type="nucleotide sequence ID" value="XM_008081821.1"/>
</dbReference>
<feature type="region of interest" description="Disordered" evidence="1">
    <location>
        <begin position="1"/>
        <end position="33"/>
    </location>
</feature>
<dbReference type="HOGENOM" id="CLU_2885967_0_0_1"/>
<accession>S3D6L3</accession>